<dbReference type="EMBL" id="CAADEX010000028">
    <property type="protein sequence ID" value="VFJ50424.1"/>
    <property type="molecule type" value="Genomic_DNA"/>
</dbReference>
<gene>
    <name evidence="1" type="ORF">BECKDK2373B_GA0170837_102817</name>
</gene>
<reference evidence="1" key="1">
    <citation type="submission" date="2019-02" db="EMBL/GenBank/DDBJ databases">
        <authorList>
            <person name="Gruber-Vodicka R. H."/>
            <person name="Seah K. B. B."/>
        </authorList>
    </citation>
    <scope>NUCLEOTIDE SEQUENCE</scope>
    <source>
        <strain evidence="1">BECK_DK47</strain>
    </source>
</reference>
<proteinExistence type="predicted"/>
<organism evidence="1">
    <name type="scientific">Candidatus Kentrum sp. DK</name>
    <dbReference type="NCBI Taxonomy" id="2126562"/>
    <lineage>
        <taxon>Bacteria</taxon>
        <taxon>Pseudomonadati</taxon>
        <taxon>Pseudomonadota</taxon>
        <taxon>Gammaproteobacteria</taxon>
        <taxon>Candidatus Kentrum</taxon>
    </lineage>
</organism>
<dbReference type="AlphaFoldDB" id="A0A450SDA6"/>
<accession>A0A450SDA6</accession>
<evidence type="ECO:0000313" key="1">
    <source>
        <dbReference type="EMBL" id="VFJ50424.1"/>
    </source>
</evidence>
<sequence>MRYYSVALIGVRIRRRHQPNSIILSLARYVRRKKEHEILRFALKRLISRHPGREAREHDGPVPDAFRQ</sequence>
<name>A0A450SDA6_9GAMM</name>
<protein>
    <submittedName>
        <fullName evidence="1">Uncharacterized protein</fullName>
    </submittedName>
</protein>